<feature type="compositionally biased region" description="Low complexity" evidence="1">
    <location>
        <begin position="31"/>
        <end position="40"/>
    </location>
</feature>
<evidence type="ECO:0000313" key="3">
    <source>
        <dbReference type="EMBL" id="MDT3318044.1"/>
    </source>
</evidence>
<evidence type="ECO:0000313" key="4">
    <source>
        <dbReference type="Proteomes" id="UP001251849"/>
    </source>
</evidence>
<name>A0ABU3GE16_9MICO</name>
<comment type="caution">
    <text evidence="3">The sequence shown here is derived from an EMBL/GenBank/DDBJ whole genome shotgun (WGS) entry which is preliminary data.</text>
</comment>
<dbReference type="Proteomes" id="UP001251849">
    <property type="component" value="Unassembled WGS sequence"/>
</dbReference>
<reference evidence="3 4" key="1">
    <citation type="submission" date="2023-08" db="EMBL/GenBank/DDBJ databases">
        <title>Microbacterium aquilitoris sp. nov. and Microbacterium gwkjibeachense sp. nov., isolated from beach.</title>
        <authorList>
            <person name="Lee S.D."/>
            <person name="Yang H."/>
            <person name="Kim I."/>
        </authorList>
    </citation>
    <scope>NUCLEOTIDE SEQUENCE [LARGE SCALE GENOMIC DNA]</scope>
    <source>
        <strain evidence="3 4">KSW4-11</strain>
    </source>
</reference>
<sequence>MALFSRRPKKDSDPKGEVPVDAQADVDEVQQDVNAAVAAEQADDTDAEPVPHVPISVSTYGKPVPRPAPEPERLPKTPETAPAPSESRPGMPDNTLLSTVLQEVPEEVDNAAILAVMRQALQGTLYLRILGDARAQAAAGEPLRLAISIVNDKKFLLAYTGAAALQAGLGDEAQSTSILAQPSQRVLRNVIDAGYDGIVFDHAGPGRRIVLPTGLIQRSLDQADPEFTIKNLLAGPRTDETARAVVDALVARGAWIAAGPRADGQGMGVAEARSAEGGRYLQVFSHPLEVLTLRREDQPMPLTAAQLGAALKSESGLDGFLIDPAGPWIRIERAELDALITIADAAEAVDAAADTDDDDKA</sequence>
<dbReference type="Pfam" id="PF07179">
    <property type="entry name" value="SseB"/>
    <property type="match status" value="1"/>
</dbReference>
<feature type="domain" description="SseB protein N-terminal" evidence="2">
    <location>
        <begin position="236"/>
        <end position="336"/>
    </location>
</feature>
<proteinExistence type="predicted"/>
<protein>
    <recommendedName>
        <fullName evidence="2">SseB protein N-terminal domain-containing protein</fullName>
    </recommendedName>
</protein>
<evidence type="ECO:0000259" key="2">
    <source>
        <dbReference type="Pfam" id="PF07179"/>
    </source>
</evidence>
<keyword evidence="4" id="KW-1185">Reference proteome</keyword>
<dbReference type="RefSeq" id="WP_311863177.1">
    <property type="nucleotide sequence ID" value="NZ_JAUZVV010000002.1"/>
</dbReference>
<evidence type="ECO:0000256" key="1">
    <source>
        <dbReference type="SAM" id="MobiDB-lite"/>
    </source>
</evidence>
<accession>A0ABU3GE16</accession>
<dbReference type="InterPro" id="IPR009839">
    <property type="entry name" value="SseB_N"/>
</dbReference>
<organism evidence="3 4">
    <name type="scientific">Microbacterium gawkjiense</name>
    <dbReference type="NCBI Taxonomy" id="3067309"/>
    <lineage>
        <taxon>Bacteria</taxon>
        <taxon>Bacillati</taxon>
        <taxon>Actinomycetota</taxon>
        <taxon>Actinomycetes</taxon>
        <taxon>Micrococcales</taxon>
        <taxon>Microbacteriaceae</taxon>
        <taxon>Microbacterium</taxon>
    </lineage>
</organism>
<gene>
    <name evidence="3" type="ORF">Q9S71_14540</name>
</gene>
<dbReference type="EMBL" id="JAUZVV010000002">
    <property type="protein sequence ID" value="MDT3318044.1"/>
    <property type="molecule type" value="Genomic_DNA"/>
</dbReference>
<feature type="region of interest" description="Disordered" evidence="1">
    <location>
        <begin position="1"/>
        <end position="95"/>
    </location>
</feature>